<gene>
    <name evidence="1" type="ORF">Pla8534_01570</name>
</gene>
<protein>
    <recommendedName>
        <fullName evidence="3">DUF1552 domain-containing protein</fullName>
    </recommendedName>
</protein>
<keyword evidence="2" id="KW-1185">Reference proteome</keyword>
<evidence type="ECO:0000313" key="2">
    <source>
        <dbReference type="Proteomes" id="UP000317648"/>
    </source>
</evidence>
<accession>A0A518DKP4</accession>
<organism evidence="1 2">
    <name type="scientific">Lignipirellula cremea</name>
    <dbReference type="NCBI Taxonomy" id="2528010"/>
    <lineage>
        <taxon>Bacteria</taxon>
        <taxon>Pseudomonadati</taxon>
        <taxon>Planctomycetota</taxon>
        <taxon>Planctomycetia</taxon>
        <taxon>Pirellulales</taxon>
        <taxon>Pirellulaceae</taxon>
        <taxon>Lignipirellula</taxon>
    </lineage>
</organism>
<proteinExistence type="predicted"/>
<dbReference type="KEGG" id="lcre:Pla8534_01570"/>
<dbReference type="InterPro" id="IPR006311">
    <property type="entry name" value="TAT_signal"/>
</dbReference>
<dbReference type="Pfam" id="PF07586">
    <property type="entry name" value="HXXSHH"/>
    <property type="match status" value="1"/>
</dbReference>
<dbReference type="AlphaFoldDB" id="A0A518DKP4"/>
<dbReference type="PROSITE" id="PS51318">
    <property type="entry name" value="TAT"/>
    <property type="match status" value="1"/>
</dbReference>
<name>A0A518DKP4_9BACT</name>
<evidence type="ECO:0008006" key="3">
    <source>
        <dbReference type="Google" id="ProtNLM"/>
    </source>
</evidence>
<reference evidence="1 2" key="1">
    <citation type="submission" date="2019-02" db="EMBL/GenBank/DDBJ databases">
        <title>Deep-cultivation of Planctomycetes and their phenomic and genomic characterization uncovers novel biology.</title>
        <authorList>
            <person name="Wiegand S."/>
            <person name="Jogler M."/>
            <person name="Boedeker C."/>
            <person name="Pinto D."/>
            <person name="Vollmers J."/>
            <person name="Rivas-Marin E."/>
            <person name="Kohn T."/>
            <person name="Peeters S.H."/>
            <person name="Heuer A."/>
            <person name="Rast P."/>
            <person name="Oberbeckmann S."/>
            <person name="Bunk B."/>
            <person name="Jeske O."/>
            <person name="Meyerdierks A."/>
            <person name="Storesund J.E."/>
            <person name="Kallscheuer N."/>
            <person name="Luecker S."/>
            <person name="Lage O.M."/>
            <person name="Pohl T."/>
            <person name="Merkel B.J."/>
            <person name="Hornburger P."/>
            <person name="Mueller R.-W."/>
            <person name="Bruemmer F."/>
            <person name="Labrenz M."/>
            <person name="Spormann A.M."/>
            <person name="Op den Camp H."/>
            <person name="Overmann J."/>
            <person name="Amann R."/>
            <person name="Jetten M.S.M."/>
            <person name="Mascher T."/>
            <person name="Medema M.H."/>
            <person name="Devos D.P."/>
            <person name="Kaster A.-K."/>
            <person name="Ovreas L."/>
            <person name="Rohde M."/>
            <person name="Galperin M.Y."/>
            <person name="Jogler C."/>
        </authorList>
    </citation>
    <scope>NUCLEOTIDE SEQUENCE [LARGE SCALE GENOMIC DNA]</scope>
    <source>
        <strain evidence="1 2">Pla85_3_4</strain>
    </source>
</reference>
<dbReference type="RefSeq" id="WP_145048331.1">
    <property type="nucleotide sequence ID" value="NZ_CP036433.1"/>
</dbReference>
<dbReference type="EMBL" id="CP036433">
    <property type="protein sequence ID" value="QDU92409.1"/>
    <property type="molecule type" value="Genomic_DNA"/>
</dbReference>
<sequence>MPQLPRRTFLRGLGVTLGLPFLNAMLPTCRAEAEVSQPPIRLGWIYFPNGMVRDDWTPTGEGRDFQFNRTNAPLARVRDDVLLISNLAHDKARPNGDGPGAHSRCGATYLTATQAKKTGGKDIYLGESIDQVAARHLGQRTRLPSLELGVEPSRKEGRCDSGYSCIYLSNISWRSPTQPSGVEIDPCRAFDRLFGASGSQGERFRQRSAARQSVLDFVAEDARSLRRRLGPTDRRKMEEYFESVRAVEQQIDRMAELPPIDLPASGVALKGELSGYRSTPSDVKSDGYVEHIRLMYDLMALAYQTDATRIITFMLANAQTNRAYVHLDIKSGHHQLTHSVGQEEELQKIDQFHVEEFARFVAKLKSIEEAGGTLLDNCLLTFGTAMGDGRKHDHSQLPCVVAGRGGGRVETGRHLNMKEETPMANLFVSTARQAGAPIQQFGDSTGRLAGFAVDEGQ</sequence>
<dbReference type="OrthoDB" id="9146593at2"/>
<dbReference type="Proteomes" id="UP000317648">
    <property type="component" value="Chromosome"/>
</dbReference>
<dbReference type="InterPro" id="IPR011447">
    <property type="entry name" value="DUF1552"/>
</dbReference>
<evidence type="ECO:0000313" key="1">
    <source>
        <dbReference type="EMBL" id="QDU92409.1"/>
    </source>
</evidence>